<reference evidence="1 2" key="1">
    <citation type="submission" date="2024-02" db="EMBL/GenBank/DDBJ databases">
        <authorList>
            <person name="Vignale AGUSTIN F."/>
            <person name="Sosa J E."/>
            <person name="Modenutti C."/>
        </authorList>
    </citation>
    <scope>NUCLEOTIDE SEQUENCE [LARGE SCALE GENOMIC DNA]</scope>
</reference>
<evidence type="ECO:0000313" key="1">
    <source>
        <dbReference type="EMBL" id="CAK9157818.1"/>
    </source>
</evidence>
<accession>A0ABC8SKV7</accession>
<proteinExistence type="predicted"/>
<dbReference type="AlphaFoldDB" id="A0ABC8SKV7"/>
<sequence>MPNSGGCDAFIALHGQNHNLSGFCKWIESESELRALLALSQPGQSTQIIRASRLLIWPFAQLCLGFGFLNHNSGNKYGKEAIDGLIKSHEFNLEANESKCRTCVLKAARILRAKHGRKSVAEKELEGLEELQISKTASSRSLVCPSNHFSKFTCCSYE</sequence>
<gene>
    <name evidence="1" type="ORF">ILEXP_LOCUS26384</name>
</gene>
<keyword evidence="2" id="KW-1185">Reference proteome</keyword>
<name>A0ABC8SKV7_9AQUA</name>
<organism evidence="1 2">
    <name type="scientific">Ilex paraguariensis</name>
    <name type="common">yerba mate</name>
    <dbReference type="NCBI Taxonomy" id="185542"/>
    <lineage>
        <taxon>Eukaryota</taxon>
        <taxon>Viridiplantae</taxon>
        <taxon>Streptophyta</taxon>
        <taxon>Embryophyta</taxon>
        <taxon>Tracheophyta</taxon>
        <taxon>Spermatophyta</taxon>
        <taxon>Magnoliopsida</taxon>
        <taxon>eudicotyledons</taxon>
        <taxon>Gunneridae</taxon>
        <taxon>Pentapetalae</taxon>
        <taxon>asterids</taxon>
        <taxon>campanulids</taxon>
        <taxon>Aquifoliales</taxon>
        <taxon>Aquifoliaceae</taxon>
        <taxon>Ilex</taxon>
    </lineage>
</organism>
<dbReference type="EMBL" id="CAUOFW020003059">
    <property type="protein sequence ID" value="CAK9157818.1"/>
    <property type="molecule type" value="Genomic_DNA"/>
</dbReference>
<protein>
    <submittedName>
        <fullName evidence="1">Uncharacterized protein</fullName>
    </submittedName>
</protein>
<dbReference type="Proteomes" id="UP001642360">
    <property type="component" value="Unassembled WGS sequence"/>
</dbReference>
<evidence type="ECO:0000313" key="2">
    <source>
        <dbReference type="Proteomes" id="UP001642360"/>
    </source>
</evidence>
<comment type="caution">
    <text evidence="1">The sequence shown here is derived from an EMBL/GenBank/DDBJ whole genome shotgun (WGS) entry which is preliminary data.</text>
</comment>